<sequence>MDRGPASMRYPGEVRVQQLVIHVVDPHRDNVVFSERDVPLDGADRLVEYFGHHIRNSLQDPVAGAGRFEADNGCATFALCRAMLHEGLDLIGGSGKLAGQLAEIIRRNRSISPGVLVAGFYTDSGRPEVPRFLALLKMDPSQVFRHVVEREATTGRRYVRLALESDVLPSEREKLQKCAFVQPLEPRHAEYDMLLLDRQTRVPTEVPVAKFFVEGLLGAKLALDARARTDRLFKGLMGAYNDLKSVLPSGQGEQLRQAVDAAVRQSTIDLEDWLESLPLAEEHRRIIDRHLAGQHLNERTFDIDRTYGRSLLKKRIFRGDHRLRVEVSADPDKAQQVIQSAERIEIPGTLPYYRVVLHTERWDEIAQ</sequence>
<dbReference type="InParanoid" id="Q7NDD8"/>
<dbReference type="Proteomes" id="UP000000557">
    <property type="component" value="Chromosome"/>
</dbReference>
<name>Q7NDD8_GLOVI</name>
<reference evidence="1 2" key="2">
    <citation type="journal article" date="2003" name="DNA Res.">
        <title>Complete genome structure of Gloeobacter violaceus PCC 7421, a cyanobacterium that lacks thylakoids (supplement).</title>
        <authorList>
            <person name="Nakamura Y."/>
            <person name="Kaneko T."/>
            <person name="Sato S."/>
            <person name="Mimuro M."/>
            <person name="Miyashita H."/>
            <person name="Tsuchiya T."/>
            <person name="Sasamoto S."/>
            <person name="Watanabe A."/>
            <person name="Kawashima K."/>
            <person name="Kishida Y."/>
            <person name="Kiyokawa C."/>
            <person name="Kohara M."/>
            <person name="Matsumoto M."/>
            <person name="Matsuno A."/>
            <person name="Nakazaki N."/>
            <person name="Shimpo S."/>
            <person name="Takeuchi C."/>
            <person name="Yamada M."/>
            <person name="Tabata S."/>
        </authorList>
    </citation>
    <scope>NUCLEOTIDE SEQUENCE [LARGE SCALE GENOMIC DNA]</scope>
    <source>
        <strain evidence="2">ATCC 29082 / PCC 7421</strain>
    </source>
</reference>
<proteinExistence type="predicted"/>
<dbReference type="OrthoDB" id="582047at2"/>
<dbReference type="GO" id="GO:0009295">
    <property type="term" value="C:nucleoid"/>
    <property type="evidence" value="ECO:0007669"/>
    <property type="project" value="InterPro"/>
</dbReference>
<evidence type="ECO:0000313" key="1">
    <source>
        <dbReference type="EMBL" id="BAC92238.1"/>
    </source>
</evidence>
<accession>Q7NDD8</accession>
<organism evidence="1 2">
    <name type="scientific">Gloeobacter violaceus (strain ATCC 29082 / PCC 7421)</name>
    <dbReference type="NCBI Taxonomy" id="251221"/>
    <lineage>
        <taxon>Bacteria</taxon>
        <taxon>Bacillati</taxon>
        <taxon>Cyanobacteriota</taxon>
        <taxon>Cyanophyceae</taxon>
        <taxon>Gloeobacterales</taxon>
        <taxon>Gloeobacteraceae</taxon>
        <taxon>Gloeobacter</taxon>
    </lineage>
</organism>
<dbReference type="AlphaFoldDB" id="Q7NDD8"/>
<dbReference type="KEGG" id="gvi:glr4297"/>
<dbReference type="eggNOG" id="COG3081">
    <property type="taxonomic scope" value="Bacteria"/>
</dbReference>
<dbReference type="InterPro" id="IPR007358">
    <property type="entry name" value="Nucleoid_associated_NdpA"/>
</dbReference>
<reference evidence="1 2" key="1">
    <citation type="journal article" date="2003" name="DNA Res.">
        <title>Complete genome structure of Gloeobacter violaceus PCC 7421, a cyanobacterium that lacks thylakoids.</title>
        <authorList>
            <person name="Nakamura Y."/>
            <person name="Kaneko T."/>
            <person name="Sato S."/>
            <person name="Mimuro M."/>
            <person name="Miyashita H."/>
            <person name="Tsuchiya T."/>
            <person name="Sasamoto S."/>
            <person name="Watanabe A."/>
            <person name="Kawashima K."/>
            <person name="Kishida Y."/>
            <person name="Kiyokawa C."/>
            <person name="Kohara M."/>
            <person name="Matsumoto M."/>
            <person name="Matsuno A."/>
            <person name="Nakazaki N."/>
            <person name="Shimpo S."/>
            <person name="Takeuchi C."/>
            <person name="Yamada M."/>
            <person name="Tabata S."/>
        </authorList>
    </citation>
    <scope>NUCLEOTIDE SEQUENCE [LARGE SCALE GENOMIC DNA]</scope>
    <source>
        <strain evidence="2">ATCC 29082 / PCC 7421</strain>
    </source>
</reference>
<keyword evidence="2" id="KW-1185">Reference proteome</keyword>
<gene>
    <name evidence="1" type="ordered locus">glr4297</name>
</gene>
<evidence type="ECO:0000313" key="2">
    <source>
        <dbReference type="Proteomes" id="UP000000557"/>
    </source>
</evidence>
<protein>
    <submittedName>
        <fullName evidence="1">Glr4297 protein</fullName>
    </submittedName>
</protein>
<dbReference type="Pfam" id="PF04245">
    <property type="entry name" value="NA37"/>
    <property type="match status" value="1"/>
</dbReference>
<dbReference type="EnsemblBacteria" id="BAC92238">
    <property type="protein sequence ID" value="BAC92238"/>
    <property type="gene ID" value="BAC92238"/>
</dbReference>
<dbReference type="EMBL" id="BA000045">
    <property type="protein sequence ID" value="BAC92238.1"/>
    <property type="molecule type" value="Genomic_DNA"/>
</dbReference>
<dbReference type="HOGENOM" id="CLU_780087_0_0_3"/>